<reference evidence="3" key="1">
    <citation type="submission" date="2013-04" db="EMBL/GenBank/DDBJ databases">
        <title>The Genome Sequence of Fonticula alba ATCC 38817.</title>
        <authorList>
            <consortium name="The Broad Institute Genomics Platform"/>
            <person name="Russ C."/>
            <person name="Cuomo C."/>
            <person name="Burger G."/>
            <person name="Gray M.W."/>
            <person name="Holland P.W.H."/>
            <person name="King N."/>
            <person name="Lang F.B.F."/>
            <person name="Roger A.J."/>
            <person name="Ruiz-Trillo I."/>
            <person name="Brown M."/>
            <person name="Walker B."/>
            <person name="Young S."/>
            <person name="Zeng Q."/>
            <person name="Gargeya S."/>
            <person name="Fitzgerald M."/>
            <person name="Haas B."/>
            <person name="Abouelleil A."/>
            <person name="Allen A.W."/>
            <person name="Alvarado L."/>
            <person name="Arachchi H.M."/>
            <person name="Berlin A.M."/>
            <person name="Chapman S.B."/>
            <person name="Gainer-Dewar J."/>
            <person name="Goldberg J."/>
            <person name="Griggs A."/>
            <person name="Gujja S."/>
            <person name="Hansen M."/>
            <person name="Howarth C."/>
            <person name="Imamovic A."/>
            <person name="Ireland A."/>
            <person name="Larimer J."/>
            <person name="McCowan C."/>
            <person name="Murphy C."/>
            <person name="Pearson M."/>
            <person name="Poon T.W."/>
            <person name="Priest M."/>
            <person name="Roberts A."/>
            <person name="Saif S."/>
            <person name="Shea T."/>
            <person name="Sisk P."/>
            <person name="Sykes S."/>
            <person name="Wortman J."/>
            <person name="Nusbaum C."/>
            <person name="Birren B."/>
        </authorList>
    </citation>
    <scope>NUCLEOTIDE SEQUENCE [LARGE SCALE GENOMIC DNA]</scope>
    <source>
        <strain evidence="3">ATCC 38817</strain>
    </source>
</reference>
<feature type="compositionally biased region" description="Pro residues" evidence="1">
    <location>
        <begin position="1"/>
        <end position="10"/>
    </location>
</feature>
<evidence type="ECO:0000313" key="3">
    <source>
        <dbReference type="EMBL" id="KCV71573.1"/>
    </source>
</evidence>
<feature type="transmembrane region" description="Helical" evidence="2">
    <location>
        <begin position="124"/>
        <end position="148"/>
    </location>
</feature>
<dbReference type="GeneID" id="20527238"/>
<sequence>MSANRPPPPPADRRASPRAPAANVGSATQPPASRPGARPAAAPANVAIAAGSPADAAAGPANNTPADPEAGSLPLQLLNTVGLLSLANLPDNSPGTLFCGDFAANTRAVIQILSIYSFTLGGPIALWLFILRIIFTTIISFSHSTVLLQARDGVPPIYSLLLGIIFLLYASSRATLLLVSQAARSPWDVSGTRIWFLSFLAPPQYNPSASLLLAVDFCFFFLSWLELRLPFQAIRKEYPQAGFPFGPDAGRPGASSQPDGRGSPAAQAPSASASTPSEPVGHVSIQIEASPSGDAPSNEDDPNNGAMFDPDGAIAFVQY</sequence>
<feature type="region of interest" description="Disordered" evidence="1">
    <location>
        <begin position="245"/>
        <end position="311"/>
    </location>
</feature>
<keyword evidence="2" id="KW-0472">Membrane</keyword>
<feature type="transmembrane region" description="Helical" evidence="2">
    <location>
        <begin position="160"/>
        <end position="179"/>
    </location>
</feature>
<evidence type="ECO:0000313" key="4">
    <source>
        <dbReference type="Proteomes" id="UP000030693"/>
    </source>
</evidence>
<keyword evidence="4" id="KW-1185">Reference proteome</keyword>
<dbReference type="Proteomes" id="UP000030693">
    <property type="component" value="Unassembled WGS sequence"/>
</dbReference>
<feature type="compositionally biased region" description="Low complexity" evidence="1">
    <location>
        <begin position="30"/>
        <end position="44"/>
    </location>
</feature>
<feature type="region of interest" description="Disordered" evidence="1">
    <location>
        <begin position="1"/>
        <end position="44"/>
    </location>
</feature>
<gene>
    <name evidence="3" type="ORF">H696_02513</name>
</gene>
<dbReference type="RefSeq" id="XP_009494696.1">
    <property type="nucleotide sequence ID" value="XM_009496421.1"/>
</dbReference>
<evidence type="ECO:0000256" key="1">
    <source>
        <dbReference type="SAM" id="MobiDB-lite"/>
    </source>
</evidence>
<name>A0A058ZCB4_FONAL</name>
<keyword evidence="2" id="KW-1133">Transmembrane helix</keyword>
<organism evidence="3">
    <name type="scientific">Fonticula alba</name>
    <name type="common">Slime mold</name>
    <dbReference type="NCBI Taxonomy" id="691883"/>
    <lineage>
        <taxon>Eukaryota</taxon>
        <taxon>Rotosphaerida</taxon>
        <taxon>Fonticulaceae</taxon>
        <taxon>Fonticula</taxon>
    </lineage>
</organism>
<evidence type="ECO:0000256" key="2">
    <source>
        <dbReference type="SAM" id="Phobius"/>
    </source>
</evidence>
<keyword evidence="2" id="KW-0812">Transmembrane</keyword>
<feature type="compositionally biased region" description="Low complexity" evidence="1">
    <location>
        <begin position="263"/>
        <end position="279"/>
    </location>
</feature>
<protein>
    <submittedName>
        <fullName evidence="3">Uncharacterized protein</fullName>
    </submittedName>
</protein>
<dbReference type="EMBL" id="KB932203">
    <property type="protein sequence ID" value="KCV71573.1"/>
    <property type="molecule type" value="Genomic_DNA"/>
</dbReference>
<proteinExistence type="predicted"/>
<accession>A0A058ZCB4</accession>
<dbReference type="AlphaFoldDB" id="A0A058ZCB4"/>